<keyword evidence="1" id="KW-0472">Membrane</keyword>
<name>A0A9D7S5R2_9BACT</name>
<dbReference type="Proteomes" id="UP000808349">
    <property type="component" value="Unassembled WGS sequence"/>
</dbReference>
<evidence type="ECO:0000256" key="1">
    <source>
        <dbReference type="SAM" id="Phobius"/>
    </source>
</evidence>
<protein>
    <submittedName>
        <fullName evidence="2">DUF4442 domain-containing protein</fullName>
    </submittedName>
</protein>
<comment type="caution">
    <text evidence="2">The sequence shown here is derived from an EMBL/GenBank/DDBJ whole genome shotgun (WGS) entry which is preliminary data.</text>
</comment>
<gene>
    <name evidence="2" type="ORF">IPO85_02305</name>
</gene>
<dbReference type="InterPro" id="IPR029069">
    <property type="entry name" value="HotDog_dom_sf"/>
</dbReference>
<dbReference type="SUPFAM" id="SSF54637">
    <property type="entry name" value="Thioesterase/thiol ester dehydrase-isomerase"/>
    <property type="match status" value="1"/>
</dbReference>
<dbReference type="AlphaFoldDB" id="A0A9D7S5R2"/>
<proteinExistence type="predicted"/>
<sequence>MNKKQLQFIRIMNNRLFFWWAMLFKLPTLIFWGIKIKSLTLDSCSTTIPYHWRTQNPFKSIYFAALSGAAELSTGALCMLAIQGNHSVSMLVIDLKAEYYKKANQKITFICDQGEVIQQMIASLNDVNPSKIVTLVSKGYNEQQEFVAQFNITWSFKLKSESS</sequence>
<keyword evidence="1" id="KW-0812">Transmembrane</keyword>
<reference evidence="2 3" key="1">
    <citation type="submission" date="2020-10" db="EMBL/GenBank/DDBJ databases">
        <title>Connecting structure to function with the recovery of over 1000 high-quality activated sludge metagenome-assembled genomes encoding full-length rRNA genes using long-read sequencing.</title>
        <authorList>
            <person name="Singleton C.M."/>
            <person name="Petriglieri F."/>
            <person name="Kristensen J.M."/>
            <person name="Kirkegaard R.H."/>
            <person name="Michaelsen T.Y."/>
            <person name="Andersen M.H."/>
            <person name="Karst S.M."/>
            <person name="Dueholm M.S."/>
            <person name="Nielsen P.H."/>
            <person name="Albertsen M."/>
        </authorList>
    </citation>
    <scope>NUCLEOTIDE SEQUENCE [LARGE SCALE GENOMIC DNA]</scope>
    <source>
        <strain evidence="2">Ribe_18-Q3-R11-54_BAT3C.373</strain>
    </source>
</reference>
<accession>A0A9D7S5R2</accession>
<dbReference type="Pfam" id="PF14539">
    <property type="entry name" value="DUF4442"/>
    <property type="match status" value="1"/>
</dbReference>
<evidence type="ECO:0000313" key="2">
    <source>
        <dbReference type="EMBL" id="MBK9716357.1"/>
    </source>
</evidence>
<evidence type="ECO:0000313" key="3">
    <source>
        <dbReference type="Proteomes" id="UP000808349"/>
    </source>
</evidence>
<dbReference type="InterPro" id="IPR027961">
    <property type="entry name" value="DUF4442"/>
</dbReference>
<keyword evidence="1" id="KW-1133">Transmembrane helix</keyword>
<feature type="transmembrane region" description="Helical" evidence="1">
    <location>
        <begin position="61"/>
        <end position="82"/>
    </location>
</feature>
<organism evidence="2 3">
    <name type="scientific">Candidatus Defluviibacterium haderslevense</name>
    <dbReference type="NCBI Taxonomy" id="2981993"/>
    <lineage>
        <taxon>Bacteria</taxon>
        <taxon>Pseudomonadati</taxon>
        <taxon>Bacteroidota</taxon>
        <taxon>Saprospiria</taxon>
        <taxon>Saprospirales</taxon>
        <taxon>Saprospiraceae</taxon>
        <taxon>Candidatus Defluviibacterium</taxon>
    </lineage>
</organism>
<dbReference type="EMBL" id="JADKFW010000004">
    <property type="protein sequence ID" value="MBK9716357.1"/>
    <property type="molecule type" value="Genomic_DNA"/>
</dbReference>
<dbReference type="Gene3D" id="3.10.129.10">
    <property type="entry name" value="Hotdog Thioesterase"/>
    <property type="match status" value="1"/>
</dbReference>
<feature type="transmembrane region" description="Helical" evidence="1">
    <location>
        <begin position="16"/>
        <end position="34"/>
    </location>
</feature>